<dbReference type="EMBL" id="NKCI01000631">
    <property type="protein sequence ID" value="RSL39425.1"/>
    <property type="molecule type" value="Genomic_DNA"/>
</dbReference>
<feature type="region of interest" description="Disordered" evidence="1">
    <location>
        <begin position="44"/>
        <end position="71"/>
    </location>
</feature>
<organism evidence="2 3">
    <name type="scientific">Fusarium duplospermum</name>
    <dbReference type="NCBI Taxonomy" id="1325734"/>
    <lineage>
        <taxon>Eukaryota</taxon>
        <taxon>Fungi</taxon>
        <taxon>Dikarya</taxon>
        <taxon>Ascomycota</taxon>
        <taxon>Pezizomycotina</taxon>
        <taxon>Sordariomycetes</taxon>
        <taxon>Hypocreomycetidae</taxon>
        <taxon>Hypocreales</taxon>
        <taxon>Nectriaceae</taxon>
        <taxon>Fusarium</taxon>
        <taxon>Fusarium solani species complex</taxon>
    </lineage>
</organism>
<reference evidence="2 3" key="1">
    <citation type="submission" date="2017-06" db="EMBL/GenBank/DDBJ databases">
        <title>Comparative genomic analysis of Ambrosia Fusariam Clade fungi.</title>
        <authorList>
            <person name="Stajich J.E."/>
            <person name="Carrillo J."/>
            <person name="Kijimoto T."/>
            <person name="Eskalen A."/>
            <person name="O'Donnell K."/>
            <person name="Kasson M."/>
        </authorList>
    </citation>
    <scope>NUCLEOTIDE SEQUENCE [LARGE SCALE GENOMIC DNA]</scope>
    <source>
        <strain evidence="2 3">NRRL62584</strain>
    </source>
</reference>
<evidence type="ECO:0000313" key="3">
    <source>
        <dbReference type="Proteomes" id="UP000288168"/>
    </source>
</evidence>
<gene>
    <name evidence="2" type="ORF">CEP54_016323</name>
</gene>
<feature type="compositionally biased region" description="Basic and acidic residues" evidence="1">
    <location>
        <begin position="53"/>
        <end position="71"/>
    </location>
</feature>
<evidence type="ECO:0000256" key="1">
    <source>
        <dbReference type="SAM" id="MobiDB-lite"/>
    </source>
</evidence>
<sequence length="71" mass="8327">MNADIEGLRSLTQLPSPFDDSIANYNSQDCKKLLFRSKRDGSGRMRFGRRLRSNRDKPKMKRDWADHATNR</sequence>
<protein>
    <submittedName>
        <fullName evidence="2">Uncharacterized protein</fullName>
    </submittedName>
</protein>
<dbReference type="AlphaFoldDB" id="A0A428NF42"/>
<comment type="caution">
    <text evidence="2">The sequence shown here is derived from an EMBL/GenBank/DDBJ whole genome shotgun (WGS) entry which is preliminary data.</text>
</comment>
<evidence type="ECO:0000313" key="2">
    <source>
        <dbReference type="EMBL" id="RSL39425.1"/>
    </source>
</evidence>
<keyword evidence="3" id="KW-1185">Reference proteome</keyword>
<proteinExistence type="predicted"/>
<dbReference type="Proteomes" id="UP000288168">
    <property type="component" value="Unassembled WGS sequence"/>
</dbReference>
<accession>A0A428NF42</accession>
<name>A0A428NF42_9HYPO</name>